<organism evidence="1 2">
    <name type="scientific">Parapusillimonas granuli</name>
    <dbReference type="NCBI Taxonomy" id="380911"/>
    <lineage>
        <taxon>Bacteria</taxon>
        <taxon>Pseudomonadati</taxon>
        <taxon>Pseudomonadota</taxon>
        <taxon>Betaproteobacteria</taxon>
        <taxon>Burkholderiales</taxon>
        <taxon>Alcaligenaceae</taxon>
        <taxon>Parapusillimonas</taxon>
    </lineage>
</organism>
<dbReference type="PANTHER" id="PTHR37943">
    <property type="entry name" value="PROTEIN VES"/>
    <property type="match status" value="1"/>
</dbReference>
<sequence>MNWHDFNCAGLPDMPWKNGGGSTKELARWPLDATLDDFVWRASIATIASDGPFSTYENVDRIIALLEGPGVRLSAADAGIDHALDQPLAAYAFPGEAAVHCHTGGAVSRDFNIMVRRGRARARIQGLRQAAAVPLPPHGLALAAAGRWRIEDGGGFSREIGAGHGAWWQGGRPGAVFRLAPQEPGSALLWAAIELQGDDACP</sequence>
<dbReference type="SUPFAM" id="SSF51182">
    <property type="entry name" value="RmlC-like cupins"/>
    <property type="match status" value="1"/>
</dbReference>
<dbReference type="InterPro" id="IPR011051">
    <property type="entry name" value="RmlC_Cupin_sf"/>
</dbReference>
<proteinExistence type="predicted"/>
<dbReference type="InterPro" id="IPR014710">
    <property type="entry name" value="RmlC-like_jellyroll"/>
</dbReference>
<name>A0A853GAP4_9BURK</name>
<comment type="caution">
    <text evidence="1">The sequence shown here is derived from an EMBL/GenBank/DDBJ whole genome shotgun (WGS) entry which is preliminary data.</text>
</comment>
<dbReference type="RefSeq" id="WP_180158520.1">
    <property type="nucleotide sequence ID" value="NZ_JACCEM010000017.1"/>
</dbReference>
<accession>A0A853GAP4</accession>
<dbReference type="EMBL" id="JACCEM010000017">
    <property type="protein sequence ID" value="NYT51846.1"/>
    <property type="molecule type" value="Genomic_DNA"/>
</dbReference>
<gene>
    <name evidence="1" type="ORF">H0A72_21275</name>
</gene>
<dbReference type="Gene3D" id="2.60.120.10">
    <property type="entry name" value="Jelly Rolls"/>
    <property type="match status" value="1"/>
</dbReference>
<evidence type="ECO:0000313" key="1">
    <source>
        <dbReference type="EMBL" id="NYT51846.1"/>
    </source>
</evidence>
<dbReference type="Pfam" id="PF05962">
    <property type="entry name" value="HutD"/>
    <property type="match status" value="1"/>
</dbReference>
<protein>
    <submittedName>
        <fullName evidence="1">HutD family protein</fullName>
    </submittedName>
</protein>
<keyword evidence="2" id="KW-1185">Reference proteome</keyword>
<dbReference type="Proteomes" id="UP000559809">
    <property type="component" value="Unassembled WGS sequence"/>
</dbReference>
<dbReference type="PANTHER" id="PTHR37943:SF1">
    <property type="entry name" value="PROTEIN VES"/>
    <property type="match status" value="1"/>
</dbReference>
<dbReference type="CDD" id="cd20293">
    <property type="entry name" value="cupin_HutD_N"/>
    <property type="match status" value="1"/>
</dbReference>
<dbReference type="AlphaFoldDB" id="A0A853GAP4"/>
<evidence type="ECO:0000313" key="2">
    <source>
        <dbReference type="Proteomes" id="UP000559809"/>
    </source>
</evidence>
<dbReference type="InterPro" id="IPR010282">
    <property type="entry name" value="Uncharacterised_HutD/Ves"/>
</dbReference>
<reference evidence="1 2" key="1">
    <citation type="submission" date="2020-07" db="EMBL/GenBank/DDBJ databases">
        <title>Taxonomic revisions and descriptions of new bacterial species based on genomic comparisons in the high-G+C-content subgroup of the family Alcaligenaceae.</title>
        <authorList>
            <person name="Szabo A."/>
            <person name="Felfoldi T."/>
        </authorList>
    </citation>
    <scope>NUCLEOTIDE SEQUENCE [LARGE SCALE GENOMIC DNA]</scope>
    <source>
        <strain evidence="1 2">LMG 24012</strain>
    </source>
</reference>